<accession>A0A0P8YS39</accession>
<feature type="transmembrane region" description="Helical" evidence="2">
    <location>
        <begin position="238"/>
        <end position="258"/>
    </location>
</feature>
<evidence type="ECO:0000256" key="1">
    <source>
        <dbReference type="SAM" id="MobiDB-lite"/>
    </source>
</evidence>
<feature type="chain" id="PRO_5006154579" description="TPM domain-containing protein" evidence="3">
    <location>
        <begin position="24"/>
        <end position="314"/>
    </location>
</feature>
<organism evidence="4 5">
    <name type="scientific">Oxobacter pfennigii</name>
    <dbReference type="NCBI Taxonomy" id="36849"/>
    <lineage>
        <taxon>Bacteria</taxon>
        <taxon>Bacillati</taxon>
        <taxon>Bacillota</taxon>
        <taxon>Clostridia</taxon>
        <taxon>Eubacteriales</taxon>
        <taxon>Clostridiaceae</taxon>
        <taxon>Oxobacter</taxon>
    </lineage>
</organism>
<dbReference type="STRING" id="36849.OXPF_42450"/>
<name>A0A0P8YS39_9CLOT</name>
<keyword evidence="2" id="KW-0812">Transmembrane</keyword>
<keyword evidence="2" id="KW-1133">Transmembrane helix</keyword>
<evidence type="ECO:0000256" key="2">
    <source>
        <dbReference type="SAM" id="Phobius"/>
    </source>
</evidence>
<keyword evidence="3" id="KW-0732">Signal</keyword>
<evidence type="ECO:0008006" key="6">
    <source>
        <dbReference type="Google" id="ProtNLM"/>
    </source>
</evidence>
<keyword evidence="2" id="KW-0472">Membrane</keyword>
<evidence type="ECO:0000256" key="3">
    <source>
        <dbReference type="SAM" id="SignalP"/>
    </source>
</evidence>
<keyword evidence="5" id="KW-1185">Reference proteome</keyword>
<protein>
    <recommendedName>
        <fullName evidence="6">TPM domain-containing protein</fullName>
    </recommendedName>
</protein>
<dbReference type="EMBL" id="LKET01000068">
    <property type="protein sequence ID" value="KPU42460.1"/>
    <property type="molecule type" value="Genomic_DNA"/>
</dbReference>
<dbReference type="RefSeq" id="WP_054877167.1">
    <property type="nucleotide sequence ID" value="NZ_LKET01000068.1"/>
</dbReference>
<comment type="caution">
    <text evidence="4">The sequence shown here is derived from an EMBL/GenBank/DDBJ whole genome shotgun (WGS) entry which is preliminary data.</text>
</comment>
<feature type="region of interest" description="Disordered" evidence="1">
    <location>
        <begin position="48"/>
        <end position="78"/>
    </location>
</feature>
<gene>
    <name evidence="4" type="ORF">OXPF_42450</name>
</gene>
<dbReference type="Proteomes" id="UP000050326">
    <property type="component" value="Unassembled WGS sequence"/>
</dbReference>
<reference evidence="4 5" key="1">
    <citation type="submission" date="2015-09" db="EMBL/GenBank/DDBJ databases">
        <title>Genome sequence of Oxobacter pfennigii DSM 3222.</title>
        <authorList>
            <person name="Poehlein A."/>
            <person name="Bengelsdorf F.R."/>
            <person name="Schiel-Bengelsdorf B."/>
            <person name="Duerre P."/>
            <person name="Daniel R."/>
        </authorList>
    </citation>
    <scope>NUCLEOTIDE SEQUENCE [LARGE SCALE GENOMIC DNA]</scope>
    <source>
        <strain evidence="4 5">DSM 3222</strain>
    </source>
</reference>
<proteinExistence type="predicted"/>
<evidence type="ECO:0000313" key="5">
    <source>
        <dbReference type="Proteomes" id="UP000050326"/>
    </source>
</evidence>
<dbReference type="AlphaFoldDB" id="A0A0P8YS39"/>
<evidence type="ECO:0000313" key="4">
    <source>
        <dbReference type="EMBL" id="KPU42460.1"/>
    </source>
</evidence>
<feature type="signal peptide" evidence="3">
    <location>
        <begin position="1"/>
        <end position="23"/>
    </location>
</feature>
<sequence>MKRFIIILMTLACSLSVSVNAFAASKAPVQAQDGILYIDKAPKADTPVSDDMPAYLNAPDKGTYREEPGNNESSRLPDGKYSNIVELFEYWEQKGYPDYVGGVVSTDGSMNNLTVLLVNDDGTKEEQIRALLADHSGVSFGTAAYSHNAMKAVSEEITANYMGSGNKVYSVGIGWTSADGKVTGFGESRKESRVVVSVDESVLTEYKNKFYKLYGDMVVVEAGGAPILLDDSTAANNLWLSPLLISMIVIAGAGILFYNRIRLIPAIQTAKGTVVTQSAAVSTKETIAAIKDSEISPSDEVFKSILSKIEEHNA</sequence>